<dbReference type="Pfam" id="PF13743">
    <property type="entry name" value="Thioredoxin_5"/>
    <property type="match status" value="1"/>
</dbReference>
<dbReference type="PANTHER" id="PTHR13887:SF54">
    <property type="entry name" value="DSBA FAMILY PROTEIN"/>
    <property type="match status" value="1"/>
</dbReference>
<proteinExistence type="predicted"/>
<dbReference type="KEGG" id="fcs:TRV642_3699"/>
<evidence type="ECO:0000256" key="1">
    <source>
        <dbReference type="SAM" id="SignalP"/>
    </source>
</evidence>
<protein>
    <submittedName>
        <fullName evidence="2">ClpXP adapter protein SpxH</fullName>
    </submittedName>
</protein>
<dbReference type="PANTHER" id="PTHR13887">
    <property type="entry name" value="GLUTATHIONE S-TRANSFERASE KAPPA"/>
    <property type="match status" value="1"/>
</dbReference>
<dbReference type="Gene3D" id="1.10.472.60">
    <property type="entry name" value="putative protein disulfide isomerase domain"/>
    <property type="match status" value="1"/>
</dbReference>
<dbReference type="EMBL" id="OX336425">
    <property type="protein sequence ID" value="CAI2768461.1"/>
    <property type="molecule type" value="Genomic_DNA"/>
</dbReference>
<dbReference type="InterPro" id="IPR036249">
    <property type="entry name" value="Thioredoxin-like_sf"/>
</dbReference>
<sequence>MKRLSLLLILICSINCQSQINSKMSTSKTNPLLCDPETGTCEMPANEKTNKNNTIPTENKPVKIIYYTDPICSSCWGIEPQLRKLKLEYGTYIDIDYRMGGLLPDWSYNSGGISKPSDVAHHWDAASLHYEMPIDGNVWIENPLDSSYPSCIAMKAAQIQSKDKAVKFMRILREKLYLEKKNIAKWENISEAASLAGLDTKKLKSDYEGDAKLLFQEDLNYARTLGVRGFPTLCFSDGTNNQLTVYGSKPYASYENALLALYPEAKKKKIANENPLSLFEIYPTLAPKEYAVLLDISYDEAKDILENLFKNGELNKKSIKNGVLYSPDKNQSSE</sequence>
<dbReference type="SUPFAM" id="SSF52833">
    <property type="entry name" value="Thioredoxin-like"/>
    <property type="match status" value="1"/>
</dbReference>
<accession>A0A9W4X4H4</accession>
<feature type="signal peptide" evidence="1">
    <location>
        <begin position="1"/>
        <end position="18"/>
    </location>
</feature>
<name>A0A9W4X4H4_9FLAO</name>
<reference evidence="2" key="1">
    <citation type="submission" date="2022-09" db="EMBL/GenBank/DDBJ databases">
        <authorList>
            <person name="Duchaud E."/>
        </authorList>
    </citation>
    <scope>NUCLEOTIDE SEQUENCE</scope>
    <source>
        <strain evidence="2">TRV642</strain>
    </source>
</reference>
<dbReference type="Gene3D" id="3.40.30.10">
    <property type="entry name" value="Glutaredoxin"/>
    <property type="match status" value="1"/>
</dbReference>
<dbReference type="AlphaFoldDB" id="A0A9W4X4H4"/>
<evidence type="ECO:0000313" key="2">
    <source>
        <dbReference type="EMBL" id="CAI2768461.1"/>
    </source>
</evidence>
<feature type="chain" id="PRO_5040917920" evidence="1">
    <location>
        <begin position="19"/>
        <end position="334"/>
    </location>
</feature>
<evidence type="ECO:0000313" key="3">
    <source>
        <dbReference type="Proteomes" id="UP001152749"/>
    </source>
</evidence>
<keyword evidence="1" id="KW-0732">Signal</keyword>
<organism evidence="2 3">
    <name type="scientific">Flavobacterium collinsii</name>
    <dbReference type="NCBI Taxonomy" id="1114861"/>
    <lineage>
        <taxon>Bacteria</taxon>
        <taxon>Pseudomonadati</taxon>
        <taxon>Bacteroidota</taxon>
        <taxon>Flavobacteriia</taxon>
        <taxon>Flavobacteriales</taxon>
        <taxon>Flavobacteriaceae</taxon>
        <taxon>Flavobacterium</taxon>
    </lineage>
</organism>
<gene>
    <name evidence="2" type="ORF">TRV642_3699</name>
</gene>
<dbReference type="CDD" id="cd03025">
    <property type="entry name" value="DsbA_FrnE_like"/>
    <property type="match status" value="1"/>
</dbReference>
<dbReference type="Proteomes" id="UP001152749">
    <property type="component" value="Chromosome"/>
</dbReference>